<proteinExistence type="predicted"/>
<keyword evidence="2" id="KW-1185">Reference proteome</keyword>
<comment type="caution">
    <text evidence="1">The sequence shown here is derived from an EMBL/GenBank/DDBJ whole genome shotgun (WGS) entry which is preliminary data.</text>
</comment>
<name>L1KR91_9ACTN</name>
<evidence type="ECO:0000313" key="1">
    <source>
        <dbReference type="EMBL" id="EKX63142.1"/>
    </source>
</evidence>
<dbReference type="SUPFAM" id="SSF53383">
    <property type="entry name" value="PLP-dependent transferases"/>
    <property type="match status" value="1"/>
</dbReference>
<protein>
    <submittedName>
        <fullName evidence="1">Uncharacterized protein</fullName>
    </submittedName>
</protein>
<sequence>MRYGSGGCRLLEAFHRALDGRVAVQLAQAEGGQAASAKGRSDADGEEGVAAEIVGKGAMSGLRFADTETADRVQANLFRASIVAETSGRGHVLKLLPPLTMTVVEWKEIADTLVEVITDTVNASRILPIG</sequence>
<dbReference type="Gene3D" id="3.90.1150.10">
    <property type="entry name" value="Aspartate Aminotransferase, domain 1"/>
    <property type="match status" value="1"/>
</dbReference>
<gene>
    <name evidence="1" type="ORF">STRIP9103_08556</name>
</gene>
<accession>L1KR91</accession>
<evidence type="ECO:0000313" key="2">
    <source>
        <dbReference type="Proteomes" id="UP000010411"/>
    </source>
</evidence>
<dbReference type="Proteomes" id="UP000010411">
    <property type="component" value="Unassembled WGS sequence"/>
</dbReference>
<dbReference type="InterPro" id="IPR015422">
    <property type="entry name" value="PyrdxlP-dep_Trfase_small"/>
</dbReference>
<organism evidence="1 2">
    <name type="scientific">Streptomyces ipomoeae 91-03</name>
    <dbReference type="NCBI Taxonomy" id="698759"/>
    <lineage>
        <taxon>Bacteria</taxon>
        <taxon>Bacillati</taxon>
        <taxon>Actinomycetota</taxon>
        <taxon>Actinomycetes</taxon>
        <taxon>Kitasatosporales</taxon>
        <taxon>Streptomycetaceae</taxon>
        <taxon>Streptomyces</taxon>
    </lineage>
</organism>
<dbReference type="PATRIC" id="fig|698759.3.peg.6180"/>
<reference evidence="1 2" key="1">
    <citation type="submission" date="2012-11" db="EMBL/GenBank/DDBJ databases">
        <authorList>
            <person name="Huguet-Tapia J.C."/>
            <person name="Durkin A.S."/>
            <person name="Pettis G.S."/>
            <person name="Badger J.H."/>
        </authorList>
    </citation>
    <scope>NUCLEOTIDE SEQUENCE [LARGE SCALE GENOMIC DNA]</scope>
    <source>
        <strain evidence="1 2">91-03</strain>
    </source>
</reference>
<dbReference type="InterPro" id="IPR015424">
    <property type="entry name" value="PyrdxlP-dep_Trfase"/>
</dbReference>
<dbReference type="AlphaFoldDB" id="L1KR91"/>
<dbReference type="EMBL" id="AEJC01000460">
    <property type="protein sequence ID" value="EKX63142.1"/>
    <property type="molecule type" value="Genomic_DNA"/>
</dbReference>